<dbReference type="InterPro" id="IPR007219">
    <property type="entry name" value="XnlR_reg_dom"/>
</dbReference>
<dbReference type="InterPro" id="IPR050815">
    <property type="entry name" value="TF_fung"/>
</dbReference>
<name>A0A2T3B3M7_AMORE</name>
<evidence type="ECO:0000313" key="8">
    <source>
        <dbReference type="EMBL" id="PSS20231.1"/>
    </source>
</evidence>
<evidence type="ECO:0000256" key="1">
    <source>
        <dbReference type="ARBA" id="ARBA00004123"/>
    </source>
</evidence>
<dbReference type="PANTHER" id="PTHR47338">
    <property type="entry name" value="ZN(II)2CYS6 TRANSCRIPTION FACTOR (EUROFUNG)-RELATED"/>
    <property type="match status" value="1"/>
</dbReference>
<feature type="compositionally biased region" description="Polar residues" evidence="6">
    <location>
        <begin position="806"/>
        <end position="843"/>
    </location>
</feature>
<dbReference type="GO" id="GO:0000981">
    <property type="term" value="F:DNA-binding transcription factor activity, RNA polymerase II-specific"/>
    <property type="evidence" value="ECO:0007669"/>
    <property type="project" value="InterPro"/>
</dbReference>
<keyword evidence="5" id="KW-0539">Nucleus</keyword>
<feature type="region of interest" description="Disordered" evidence="6">
    <location>
        <begin position="748"/>
        <end position="843"/>
    </location>
</feature>
<dbReference type="PROSITE" id="PS00463">
    <property type="entry name" value="ZN2_CY6_FUNGAL_1"/>
    <property type="match status" value="1"/>
</dbReference>
<dbReference type="GO" id="GO:0008270">
    <property type="term" value="F:zinc ion binding"/>
    <property type="evidence" value="ECO:0007669"/>
    <property type="project" value="InterPro"/>
</dbReference>
<dbReference type="InParanoid" id="A0A2T3B3M7"/>
<dbReference type="CDD" id="cd00067">
    <property type="entry name" value="GAL4"/>
    <property type="match status" value="1"/>
</dbReference>
<gene>
    <name evidence="8" type="ORF">M430DRAFT_119788</name>
</gene>
<feature type="region of interest" description="Disordered" evidence="6">
    <location>
        <begin position="677"/>
        <end position="703"/>
    </location>
</feature>
<dbReference type="Pfam" id="PF04082">
    <property type="entry name" value="Fungal_trans"/>
    <property type="match status" value="1"/>
</dbReference>
<feature type="compositionally biased region" description="Low complexity" evidence="6">
    <location>
        <begin position="759"/>
        <end position="773"/>
    </location>
</feature>
<organism evidence="8 9">
    <name type="scientific">Amorphotheca resinae ATCC 22711</name>
    <dbReference type="NCBI Taxonomy" id="857342"/>
    <lineage>
        <taxon>Eukaryota</taxon>
        <taxon>Fungi</taxon>
        <taxon>Dikarya</taxon>
        <taxon>Ascomycota</taxon>
        <taxon>Pezizomycotina</taxon>
        <taxon>Leotiomycetes</taxon>
        <taxon>Helotiales</taxon>
        <taxon>Amorphothecaceae</taxon>
        <taxon>Amorphotheca</taxon>
    </lineage>
</organism>
<dbReference type="GO" id="GO:0003677">
    <property type="term" value="F:DNA binding"/>
    <property type="evidence" value="ECO:0007669"/>
    <property type="project" value="InterPro"/>
</dbReference>
<feature type="region of interest" description="Disordered" evidence="6">
    <location>
        <begin position="1"/>
        <end position="48"/>
    </location>
</feature>
<protein>
    <recommendedName>
        <fullName evidence="7">Zn(2)-C6 fungal-type domain-containing protein</fullName>
    </recommendedName>
</protein>
<dbReference type="SUPFAM" id="SSF57701">
    <property type="entry name" value="Zn2/Cys6 DNA-binding domain"/>
    <property type="match status" value="1"/>
</dbReference>
<dbReference type="Proteomes" id="UP000241818">
    <property type="component" value="Unassembled WGS sequence"/>
</dbReference>
<evidence type="ECO:0000256" key="5">
    <source>
        <dbReference type="ARBA" id="ARBA00023242"/>
    </source>
</evidence>
<comment type="subcellular location">
    <subcellularLocation>
        <location evidence="1">Nucleus</location>
    </subcellularLocation>
</comment>
<dbReference type="Pfam" id="PF00172">
    <property type="entry name" value="Zn_clus"/>
    <property type="match status" value="1"/>
</dbReference>
<dbReference type="InterPro" id="IPR001138">
    <property type="entry name" value="Zn2Cys6_DnaBD"/>
</dbReference>
<dbReference type="SMART" id="SM00906">
    <property type="entry name" value="Fungal_trans"/>
    <property type="match status" value="1"/>
</dbReference>
<dbReference type="EMBL" id="KZ679010">
    <property type="protein sequence ID" value="PSS20231.1"/>
    <property type="molecule type" value="Genomic_DNA"/>
</dbReference>
<feature type="compositionally biased region" description="Polar residues" evidence="6">
    <location>
        <begin position="680"/>
        <end position="701"/>
    </location>
</feature>
<feature type="domain" description="Zn(2)-C6 fungal-type" evidence="7">
    <location>
        <begin position="56"/>
        <end position="86"/>
    </location>
</feature>
<dbReference type="SMART" id="SM00066">
    <property type="entry name" value="GAL4"/>
    <property type="match status" value="1"/>
</dbReference>
<keyword evidence="2" id="KW-0479">Metal-binding</keyword>
<dbReference type="RefSeq" id="XP_024721501.1">
    <property type="nucleotide sequence ID" value="XM_024861757.1"/>
</dbReference>
<dbReference type="CDD" id="cd14653">
    <property type="entry name" value="ZIP_Gal4p-like"/>
    <property type="match status" value="1"/>
</dbReference>
<dbReference type="Gene3D" id="4.10.240.10">
    <property type="entry name" value="Zn(2)-C6 fungal-type DNA-binding domain"/>
    <property type="match status" value="1"/>
</dbReference>
<dbReference type="CDD" id="cd12148">
    <property type="entry name" value="fungal_TF_MHR"/>
    <property type="match status" value="1"/>
</dbReference>
<keyword evidence="3" id="KW-0805">Transcription regulation</keyword>
<keyword evidence="4" id="KW-0804">Transcription</keyword>
<evidence type="ECO:0000256" key="3">
    <source>
        <dbReference type="ARBA" id="ARBA00023015"/>
    </source>
</evidence>
<proteinExistence type="predicted"/>
<evidence type="ECO:0000256" key="6">
    <source>
        <dbReference type="SAM" id="MobiDB-lite"/>
    </source>
</evidence>
<dbReference type="PROSITE" id="PS50048">
    <property type="entry name" value="ZN2_CY6_FUNGAL_2"/>
    <property type="match status" value="1"/>
</dbReference>
<dbReference type="AlphaFoldDB" id="A0A2T3B3M7"/>
<sequence>MSSASNTPPEGFFNDLSRPTGSNGRDSHQSLPVDANATAGGASAGDSVVPKPKRIACIICRKRKLKCDGSKPSCSTCTRLGHSCAYDEVRKKSGPKRGYVKALEERLKQVETLLKTQDPLVSVPEAGPTSFTSSQSSGVGLQPVGATDFGSQNPPGGVVNEVPTERWRYNEGSPQQPIDDLGFNPDINMSMGLDDTPFTWEMIGLGLEEPLPPRETIDELHQIYFEKIHPSLPMIHKFRYLAAMNLAPNQRPPVTLRYAMWTLAASVSEKYMHLKDHFYQRSRKYMEADYLKGHGEHMISVAHAQAHVLLASFEFKMMYFPRAWMSTGSAIRACQMMGLHRIDGKGLDVKQCLPEPRDWTEKEERRRTFWMAFCEDRYASIGTGWPMTIDERDILTDLPASEEAFEMSKPEQTLSLSESMNLSGASKLSSFGGVALMACLFGRNLDHLHRPEPNDCDDDLNGEFWKRHRNMDNILLNTSLSLPSHLKLPHGLSNPNIVFTNMNIHTSTICLHQAAIYKADKNKLPASISAESKVRCITAASEIASIMRMVSHMDLASMNPFVSFCLYVAARVFVQYLKSRPDDSQTGDSLRFLLSAMNALKKKNPLTESFLVQLDVDLEGLGMRNPKYKPIFAYSEDNLGLSSAKMPPRTSRQTPNGMPRRFQNECNFMIISEDREVHLDNNTPTTLPDASTDSGHESNPASGVEASAVNDAYKAFDGGRLNWLPLRDQQTGDLGQDVQRTMQGLVLGSIPPAPYGEPGNSSSSGYVNSGGSNTADTGMSPDTGRSGSNRPTPNSPSPSEPRLNMQAGQSNPGGSPYETSSGTSHQVQHSTSHNRTLDSFFSTQPDYSGIPAMGLASDNPFNIPETPSRDFPPGWEMTEQTTGLTPIGEGVFRHLYGLGPLDPMPMDLGWEGNS</sequence>
<dbReference type="GeneID" id="36569838"/>
<evidence type="ECO:0000256" key="2">
    <source>
        <dbReference type="ARBA" id="ARBA00022723"/>
    </source>
</evidence>
<dbReference type="InterPro" id="IPR036864">
    <property type="entry name" value="Zn2-C6_fun-type_DNA-bd_sf"/>
</dbReference>
<dbReference type="PANTHER" id="PTHR47338:SF10">
    <property type="entry name" value="TRANSCRIPTION FACTOR DOMAIN-CONTAINING PROTEIN-RELATED"/>
    <property type="match status" value="1"/>
</dbReference>
<evidence type="ECO:0000259" key="7">
    <source>
        <dbReference type="PROSITE" id="PS50048"/>
    </source>
</evidence>
<dbReference type="GO" id="GO:0005634">
    <property type="term" value="C:nucleus"/>
    <property type="evidence" value="ECO:0007669"/>
    <property type="project" value="UniProtKB-SubCell"/>
</dbReference>
<dbReference type="STRING" id="857342.A0A2T3B3M7"/>
<evidence type="ECO:0000256" key="4">
    <source>
        <dbReference type="ARBA" id="ARBA00023163"/>
    </source>
</evidence>
<reference evidence="8 9" key="1">
    <citation type="journal article" date="2018" name="New Phytol.">
        <title>Comparative genomics and transcriptomics depict ericoid mycorrhizal fungi as versatile saprotrophs and plant mutualists.</title>
        <authorList>
            <person name="Martino E."/>
            <person name="Morin E."/>
            <person name="Grelet G.A."/>
            <person name="Kuo A."/>
            <person name="Kohler A."/>
            <person name="Daghino S."/>
            <person name="Barry K.W."/>
            <person name="Cichocki N."/>
            <person name="Clum A."/>
            <person name="Dockter R.B."/>
            <person name="Hainaut M."/>
            <person name="Kuo R.C."/>
            <person name="LaButti K."/>
            <person name="Lindahl B.D."/>
            <person name="Lindquist E.A."/>
            <person name="Lipzen A."/>
            <person name="Khouja H.R."/>
            <person name="Magnuson J."/>
            <person name="Murat C."/>
            <person name="Ohm R.A."/>
            <person name="Singer S.W."/>
            <person name="Spatafora J.W."/>
            <person name="Wang M."/>
            <person name="Veneault-Fourrey C."/>
            <person name="Henrissat B."/>
            <person name="Grigoriev I.V."/>
            <person name="Martin F.M."/>
            <person name="Perotto S."/>
        </authorList>
    </citation>
    <scope>NUCLEOTIDE SEQUENCE [LARGE SCALE GENOMIC DNA]</scope>
    <source>
        <strain evidence="8 9">ATCC 22711</strain>
    </source>
</reference>
<evidence type="ECO:0000313" key="9">
    <source>
        <dbReference type="Proteomes" id="UP000241818"/>
    </source>
</evidence>
<dbReference type="GO" id="GO:0006351">
    <property type="term" value="P:DNA-templated transcription"/>
    <property type="evidence" value="ECO:0007669"/>
    <property type="project" value="InterPro"/>
</dbReference>
<keyword evidence="9" id="KW-1185">Reference proteome</keyword>
<accession>A0A2T3B3M7</accession>
<dbReference type="OrthoDB" id="5600212at2759"/>